<dbReference type="AlphaFoldDB" id="A0A2P9HIH2"/>
<dbReference type="EMBL" id="OOFM01000004">
    <property type="protein sequence ID" value="SPL63897.1"/>
    <property type="molecule type" value="Genomic_DNA"/>
</dbReference>
<reference evidence="2" key="1">
    <citation type="submission" date="2017-12" db="EMBL/GenBank/DDBJ databases">
        <authorList>
            <person name="Diaz M."/>
        </authorList>
    </citation>
    <scope>NUCLEOTIDE SEQUENCE [LARGE SCALE GENOMIC DNA]</scope>
    <source>
        <strain evidence="2">FI11154</strain>
    </source>
</reference>
<protein>
    <submittedName>
        <fullName evidence="1">Uncharacterized protein</fullName>
    </submittedName>
</protein>
<proteinExistence type="predicted"/>
<dbReference type="Proteomes" id="UP000246073">
    <property type="component" value="Unassembled WGS sequence"/>
</dbReference>
<organism evidence="1 2">
    <name type="scientific">Ochrobactrum soli</name>
    <dbReference type="NCBI Taxonomy" id="2448455"/>
    <lineage>
        <taxon>Bacteria</taxon>
        <taxon>Pseudomonadati</taxon>
        <taxon>Pseudomonadota</taxon>
        <taxon>Alphaproteobacteria</taxon>
        <taxon>Hyphomicrobiales</taxon>
        <taxon>Brucellaceae</taxon>
        <taxon>Brucella/Ochrobactrum group</taxon>
        <taxon>Ochrobactrum</taxon>
    </lineage>
</organism>
<name>A0A2P9HIH2_9HYPH</name>
<sequence length="40" mass="4737">MKCFRYHQRTFVFVASLMISHVSRAEAKSQRKTRHTILNG</sequence>
<gene>
    <name evidence="1" type="ORF">OHAE_3829</name>
</gene>
<evidence type="ECO:0000313" key="2">
    <source>
        <dbReference type="Proteomes" id="UP000246073"/>
    </source>
</evidence>
<accession>A0A2P9HIH2</accession>
<evidence type="ECO:0000313" key="1">
    <source>
        <dbReference type="EMBL" id="SPL63897.1"/>
    </source>
</evidence>